<organism evidence="1 2">
    <name type="scientific">Bartonella silvatica</name>
    <dbReference type="NCBI Taxonomy" id="357760"/>
    <lineage>
        <taxon>Bacteria</taxon>
        <taxon>Pseudomonadati</taxon>
        <taxon>Pseudomonadota</taxon>
        <taxon>Alphaproteobacteria</taxon>
        <taxon>Hyphomicrobiales</taxon>
        <taxon>Bartonellaceae</taxon>
        <taxon>Bartonella</taxon>
    </lineage>
</organism>
<accession>A0ABV2HH21</accession>
<comment type="caution">
    <text evidence="1">The sequence shown here is derived from an EMBL/GenBank/DDBJ whole genome shotgun (WGS) entry which is preliminary data.</text>
</comment>
<evidence type="ECO:0000313" key="2">
    <source>
        <dbReference type="Proteomes" id="UP001549086"/>
    </source>
</evidence>
<keyword evidence="2" id="KW-1185">Reference proteome</keyword>
<gene>
    <name evidence="1" type="ORF">ABID23_000932</name>
</gene>
<evidence type="ECO:0008006" key="3">
    <source>
        <dbReference type="Google" id="ProtNLM"/>
    </source>
</evidence>
<reference evidence="1 2" key="1">
    <citation type="submission" date="2024-06" db="EMBL/GenBank/DDBJ databases">
        <title>Genomic Encyclopedia of Type Strains, Phase IV (KMG-IV): sequencing the most valuable type-strain genomes for metagenomic binning, comparative biology and taxonomic classification.</title>
        <authorList>
            <person name="Goeker M."/>
        </authorList>
    </citation>
    <scope>NUCLEOTIDE SEQUENCE [LARGE SCALE GENOMIC DNA]</scope>
    <source>
        <strain evidence="1 2">DSM 23649</strain>
    </source>
</reference>
<protein>
    <recommendedName>
        <fullName evidence="3">LysR family transcriptional regulator</fullName>
    </recommendedName>
</protein>
<dbReference type="Proteomes" id="UP001549086">
    <property type="component" value="Unassembled WGS sequence"/>
</dbReference>
<sequence length="39" mass="4585">MCFQPVIALWLKRDERNVLDSLVTEMMEVITHHDALAMQ</sequence>
<proteinExistence type="predicted"/>
<name>A0ABV2HH21_9HYPH</name>
<dbReference type="EMBL" id="JBEPLI010000008">
    <property type="protein sequence ID" value="MET3589844.1"/>
    <property type="molecule type" value="Genomic_DNA"/>
</dbReference>
<evidence type="ECO:0000313" key="1">
    <source>
        <dbReference type="EMBL" id="MET3589844.1"/>
    </source>
</evidence>